<dbReference type="PRINTS" id="PR00368">
    <property type="entry name" value="FADPNR"/>
</dbReference>
<dbReference type="InterPro" id="IPR005982">
    <property type="entry name" value="Thioredox_Rdtase"/>
</dbReference>
<keyword evidence="2 7" id="KW-0285">Flavoprotein</keyword>
<dbReference type="PRINTS" id="PR00469">
    <property type="entry name" value="PNDRDTASEII"/>
</dbReference>
<evidence type="ECO:0000313" key="10">
    <source>
        <dbReference type="EMBL" id="MSA89162.1"/>
    </source>
</evidence>
<keyword evidence="13" id="KW-1185">Reference proteome</keyword>
<dbReference type="Pfam" id="PF07992">
    <property type="entry name" value="Pyr_redox_2"/>
    <property type="match status" value="1"/>
</dbReference>
<organism evidence="10 12">
    <name type="scientific">Holdemania massiliensis</name>
    <dbReference type="NCBI Taxonomy" id="1468449"/>
    <lineage>
        <taxon>Bacteria</taxon>
        <taxon>Bacillati</taxon>
        <taxon>Bacillota</taxon>
        <taxon>Erysipelotrichia</taxon>
        <taxon>Erysipelotrichales</taxon>
        <taxon>Erysipelotrichaceae</taxon>
        <taxon>Holdemania</taxon>
    </lineage>
</organism>
<name>A0A6N7S653_9FIRM</name>
<evidence type="ECO:0000256" key="6">
    <source>
        <dbReference type="ARBA" id="ARBA00023284"/>
    </source>
</evidence>
<evidence type="ECO:0000313" key="11">
    <source>
        <dbReference type="EMBL" id="MSC32836.1"/>
    </source>
</evidence>
<accession>A0A6N7S653</accession>
<keyword evidence="3 7" id="KW-0274">FAD</keyword>
<dbReference type="Proteomes" id="UP000433575">
    <property type="component" value="Unassembled WGS sequence"/>
</dbReference>
<dbReference type="GO" id="GO:0005737">
    <property type="term" value="C:cytoplasm"/>
    <property type="evidence" value="ECO:0007669"/>
    <property type="project" value="InterPro"/>
</dbReference>
<comment type="subunit">
    <text evidence="7">Homodimer.</text>
</comment>
<evidence type="ECO:0000256" key="1">
    <source>
        <dbReference type="ARBA" id="ARBA00009333"/>
    </source>
</evidence>
<dbReference type="GO" id="GO:0019430">
    <property type="term" value="P:removal of superoxide radicals"/>
    <property type="evidence" value="ECO:0007669"/>
    <property type="project" value="UniProtKB-UniRule"/>
</dbReference>
<keyword evidence="5" id="KW-1015">Disulfide bond</keyword>
<dbReference type="AlphaFoldDB" id="A0A6N7S653"/>
<protein>
    <recommendedName>
        <fullName evidence="7">Thioredoxin reductase</fullName>
        <ecNumber evidence="7">1.8.1.9</ecNumber>
    </recommendedName>
</protein>
<dbReference type="Gene3D" id="3.50.50.60">
    <property type="entry name" value="FAD/NAD(P)-binding domain"/>
    <property type="match status" value="2"/>
</dbReference>
<dbReference type="EC" id="1.8.1.9" evidence="7"/>
<dbReference type="PANTHER" id="PTHR48105">
    <property type="entry name" value="THIOREDOXIN REDUCTASE 1-RELATED-RELATED"/>
    <property type="match status" value="1"/>
</dbReference>
<dbReference type="NCBIfam" id="TIGR01292">
    <property type="entry name" value="TRX_reduct"/>
    <property type="match status" value="1"/>
</dbReference>
<dbReference type="GO" id="GO:0004791">
    <property type="term" value="F:thioredoxin-disulfide reductase (NADPH) activity"/>
    <property type="evidence" value="ECO:0007669"/>
    <property type="project" value="UniProtKB-UniRule"/>
</dbReference>
<keyword evidence="6 7" id="KW-0676">Redox-active center</keyword>
<keyword evidence="8" id="KW-0521">NADP</keyword>
<feature type="domain" description="FAD/NAD(P)-binding" evidence="9">
    <location>
        <begin position="5"/>
        <end position="292"/>
    </location>
</feature>
<dbReference type="Proteomes" id="UP000480929">
    <property type="component" value="Unassembled WGS sequence"/>
</dbReference>
<dbReference type="EMBL" id="WKPJ01000008">
    <property type="protein sequence ID" value="MSA89162.1"/>
    <property type="molecule type" value="Genomic_DNA"/>
</dbReference>
<dbReference type="InterPro" id="IPR023753">
    <property type="entry name" value="FAD/NAD-binding_dom"/>
</dbReference>
<proteinExistence type="inferred from homology"/>
<dbReference type="PROSITE" id="PS00573">
    <property type="entry name" value="PYRIDINE_REDOX_2"/>
    <property type="match status" value="1"/>
</dbReference>
<sequence length="305" mass="32835">MDQQYDVIIIGAGPAGMTAAVYASRAGLKTAMLEKAAPGGKMIKTYEIQNWPGIKEINGADLAYQMFEHSTHFGAEYLYGDVEKIIGGPIKQVVCADGQIYTAAAVIIATGTRERLLNIPNEKELTGKGVSYCAVCDGSFFRDQPVTVIGGGNSALEESLYLTQFASEVHIVIRRDVFRAEPIIQQAIEQNPKIDIIRSHVPVEILDLDGKVGGIVLKNVHDGKLTTLDTKAVFPYIGADPCTEFAQDLGILDDHGYILVNNNMETACPGIYGVGDATAKTLRQVVTAANDGAIAAQQAFHQIKH</sequence>
<evidence type="ECO:0000256" key="8">
    <source>
        <dbReference type="RuleBase" id="RU003881"/>
    </source>
</evidence>
<evidence type="ECO:0000256" key="2">
    <source>
        <dbReference type="ARBA" id="ARBA00022630"/>
    </source>
</evidence>
<evidence type="ECO:0000256" key="3">
    <source>
        <dbReference type="ARBA" id="ARBA00022827"/>
    </source>
</evidence>
<gene>
    <name evidence="10" type="primary">trxB</name>
    <name evidence="11" type="ORF">GKD88_06860</name>
    <name evidence="10" type="ORF">GKE08_07465</name>
</gene>
<dbReference type="InterPro" id="IPR008255">
    <property type="entry name" value="Pyr_nucl-diS_OxRdtase_2_AS"/>
</dbReference>
<dbReference type="EMBL" id="WKPI01000009">
    <property type="protein sequence ID" value="MSC32836.1"/>
    <property type="molecule type" value="Genomic_DNA"/>
</dbReference>
<dbReference type="SUPFAM" id="SSF51905">
    <property type="entry name" value="FAD/NAD(P)-binding domain"/>
    <property type="match status" value="1"/>
</dbReference>
<evidence type="ECO:0000259" key="9">
    <source>
        <dbReference type="Pfam" id="PF07992"/>
    </source>
</evidence>
<evidence type="ECO:0000256" key="4">
    <source>
        <dbReference type="ARBA" id="ARBA00023002"/>
    </source>
</evidence>
<dbReference type="RefSeq" id="WP_279195279.1">
    <property type="nucleotide sequence ID" value="NZ_CALJPI010000302.1"/>
</dbReference>
<dbReference type="InterPro" id="IPR050097">
    <property type="entry name" value="Ferredoxin-NADP_redctase_2"/>
</dbReference>
<reference evidence="12 13" key="1">
    <citation type="journal article" date="2019" name="Nat. Med.">
        <title>A library of human gut bacterial isolates paired with longitudinal multiomics data enables mechanistic microbiome research.</title>
        <authorList>
            <person name="Poyet M."/>
            <person name="Groussin M."/>
            <person name="Gibbons S.M."/>
            <person name="Avila-Pacheco J."/>
            <person name="Jiang X."/>
            <person name="Kearney S.M."/>
            <person name="Perrotta A.R."/>
            <person name="Berdy B."/>
            <person name="Zhao S."/>
            <person name="Lieberman T.D."/>
            <person name="Swanson P.K."/>
            <person name="Smith M."/>
            <person name="Roesemann S."/>
            <person name="Alexander J.E."/>
            <person name="Rich S.A."/>
            <person name="Livny J."/>
            <person name="Vlamakis H."/>
            <person name="Clish C."/>
            <person name="Bullock K."/>
            <person name="Deik A."/>
            <person name="Scott J."/>
            <person name="Pierce K.A."/>
            <person name="Xavier R.J."/>
            <person name="Alm E.J."/>
        </authorList>
    </citation>
    <scope>NUCLEOTIDE SEQUENCE [LARGE SCALE GENOMIC DNA]</scope>
    <source>
        <strain evidence="10 12">BIOML-A4</strain>
        <strain evidence="11 13">BIOML-A5</strain>
    </source>
</reference>
<comment type="similarity">
    <text evidence="1 7">Belongs to the class-II pyridine nucleotide-disulfide oxidoreductase family.</text>
</comment>
<evidence type="ECO:0000256" key="7">
    <source>
        <dbReference type="RuleBase" id="RU003880"/>
    </source>
</evidence>
<comment type="catalytic activity">
    <reaction evidence="7">
        <text>[thioredoxin]-dithiol + NADP(+) = [thioredoxin]-disulfide + NADPH + H(+)</text>
        <dbReference type="Rhea" id="RHEA:20345"/>
        <dbReference type="Rhea" id="RHEA-COMP:10698"/>
        <dbReference type="Rhea" id="RHEA-COMP:10700"/>
        <dbReference type="ChEBI" id="CHEBI:15378"/>
        <dbReference type="ChEBI" id="CHEBI:29950"/>
        <dbReference type="ChEBI" id="CHEBI:50058"/>
        <dbReference type="ChEBI" id="CHEBI:57783"/>
        <dbReference type="ChEBI" id="CHEBI:58349"/>
        <dbReference type="EC" id="1.8.1.9"/>
    </reaction>
</comment>
<evidence type="ECO:0000313" key="13">
    <source>
        <dbReference type="Proteomes" id="UP000480929"/>
    </source>
</evidence>
<evidence type="ECO:0000256" key="5">
    <source>
        <dbReference type="ARBA" id="ARBA00023157"/>
    </source>
</evidence>
<comment type="caution">
    <text evidence="10">The sequence shown here is derived from an EMBL/GenBank/DDBJ whole genome shotgun (WGS) entry which is preliminary data.</text>
</comment>
<comment type="cofactor">
    <cofactor evidence="8">
        <name>FAD</name>
        <dbReference type="ChEBI" id="CHEBI:57692"/>
    </cofactor>
    <text evidence="8">Binds 1 FAD per subunit.</text>
</comment>
<evidence type="ECO:0000313" key="12">
    <source>
        <dbReference type="Proteomes" id="UP000433575"/>
    </source>
</evidence>
<dbReference type="InterPro" id="IPR036188">
    <property type="entry name" value="FAD/NAD-bd_sf"/>
</dbReference>
<keyword evidence="4 7" id="KW-0560">Oxidoreductase</keyword>